<organism evidence="2 3">
    <name type="scientific">Colletotrichum godetiae</name>
    <dbReference type="NCBI Taxonomy" id="1209918"/>
    <lineage>
        <taxon>Eukaryota</taxon>
        <taxon>Fungi</taxon>
        <taxon>Dikarya</taxon>
        <taxon>Ascomycota</taxon>
        <taxon>Pezizomycotina</taxon>
        <taxon>Sordariomycetes</taxon>
        <taxon>Hypocreomycetidae</taxon>
        <taxon>Glomerellales</taxon>
        <taxon>Glomerellaceae</taxon>
        <taxon>Colletotrichum</taxon>
        <taxon>Colletotrichum acutatum species complex</taxon>
    </lineage>
</organism>
<keyword evidence="1" id="KW-0732">Signal</keyword>
<dbReference type="RefSeq" id="XP_060425940.1">
    <property type="nucleotide sequence ID" value="XM_060572765.1"/>
</dbReference>
<gene>
    <name evidence="2" type="ORF">BDP55DRAFT_635360</name>
</gene>
<evidence type="ECO:0000256" key="1">
    <source>
        <dbReference type="SAM" id="SignalP"/>
    </source>
</evidence>
<dbReference type="EMBL" id="JAHMHR010000042">
    <property type="protein sequence ID" value="KAK1671937.1"/>
    <property type="molecule type" value="Genomic_DNA"/>
</dbReference>
<accession>A0AAJ0ADL5</accession>
<reference evidence="2" key="1">
    <citation type="submission" date="2021-06" db="EMBL/GenBank/DDBJ databases">
        <title>Comparative genomics, transcriptomics and evolutionary studies reveal genomic signatures of adaptation to plant cell wall in hemibiotrophic fungi.</title>
        <authorList>
            <consortium name="DOE Joint Genome Institute"/>
            <person name="Baroncelli R."/>
            <person name="Diaz J.F."/>
            <person name="Benocci T."/>
            <person name="Peng M."/>
            <person name="Battaglia E."/>
            <person name="Haridas S."/>
            <person name="Andreopoulos W."/>
            <person name="Labutti K."/>
            <person name="Pangilinan J."/>
            <person name="Floch G.L."/>
            <person name="Makela M.R."/>
            <person name="Henrissat B."/>
            <person name="Grigoriev I.V."/>
            <person name="Crouch J.A."/>
            <person name="De Vries R.P."/>
            <person name="Sukno S.A."/>
            <person name="Thon M.R."/>
        </authorList>
    </citation>
    <scope>NUCLEOTIDE SEQUENCE</scope>
    <source>
        <strain evidence="2">CBS 193.32</strain>
    </source>
</reference>
<keyword evidence="3" id="KW-1185">Reference proteome</keyword>
<evidence type="ECO:0008006" key="4">
    <source>
        <dbReference type="Google" id="ProtNLM"/>
    </source>
</evidence>
<comment type="caution">
    <text evidence="2">The sequence shown here is derived from an EMBL/GenBank/DDBJ whole genome shotgun (WGS) entry which is preliminary data.</text>
</comment>
<evidence type="ECO:0000313" key="2">
    <source>
        <dbReference type="EMBL" id="KAK1671937.1"/>
    </source>
</evidence>
<dbReference type="GeneID" id="85457291"/>
<feature type="signal peptide" evidence="1">
    <location>
        <begin position="1"/>
        <end position="23"/>
    </location>
</feature>
<proteinExistence type="predicted"/>
<feature type="chain" id="PRO_5042487955" description="Secreted protein" evidence="1">
    <location>
        <begin position="24"/>
        <end position="109"/>
    </location>
</feature>
<evidence type="ECO:0000313" key="3">
    <source>
        <dbReference type="Proteomes" id="UP001224890"/>
    </source>
</evidence>
<dbReference type="Proteomes" id="UP001224890">
    <property type="component" value="Unassembled WGS sequence"/>
</dbReference>
<protein>
    <recommendedName>
        <fullName evidence="4">Secreted protein</fullName>
    </recommendedName>
</protein>
<sequence>MRIVRDILCVCVCVCVCVCAVQQQTTDIHVTRGQVSEHAVSKYAAIQRRLATLQSIATCRTIHVRINVHMHAYVDERTALGSSRDVGTKKTLTGRIRRAWRAAAPMPFR</sequence>
<dbReference type="AlphaFoldDB" id="A0AAJ0ADL5"/>
<name>A0AAJ0ADL5_9PEZI</name>